<name>A0A6A4R2L9_LUPAL</name>
<dbReference type="AlphaFoldDB" id="A0A6A4R2L9"/>
<sequence>MNFTSYFVINCFTLLYVLKVKGSVKFEIEDLRRIDLETQDYPSPGANPGNDPKVPHPPPSDV</sequence>
<dbReference type="EMBL" id="WOCE01000002">
    <property type="protein sequence ID" value="KAE9619832.1"/>
    <property type="molecule type" value="Genomic_DNA"/>
</dbReference>
<evidence type="ECO:0000256" key="1">
    <source>
        <dbReference type="SAM" id="MobiDB-lite"/>
    </source>
</evidence>
<dbReference type="OrthoDB" id="693939at2759"/>
<feature type="region of interest" description="Disordered" evidence="1">
    <location>
        <begin position="38"/>
        <end position="62"/>
    </location>
</feature>
<proteinExistence type="predicted"/>
<keyword evidence="4" id="KW-1185">Reference proteome</keyword>
<evidence type="ECO:0000256" key="2">
    <source>
        <dbReference type="SAM" id="SignalP"/>
    </source>
</evidence>
<protein>
    <submittedName>
        <fullName evidence="3">Uncharacterized protein</fullName>
    </submittedName>
</protein>
<reference evidence="4" key="1">
    <citation type="journal article" date="2020" name="Nat. Commun.">
        <title>Genome sequence of the cluster root forming white lupin.</title>
        <authorList>
            <person name="Hufnagel B."/>
            <person name="Marques A."/>
            <person name="Soriano A."/>
            <person name="Marques L."/>
            <person name="Divol F."/>
            <person name="Doumas P."/>
            <person name="Sallet E."/>
            <person name="Mancinotti D."/>
            <person name="Carrere S."/>
            <person name="Marande W."/>
            <person name="Arribat S."/>
            <person name="Keller J."/>
            <person name="Huneau C."/>
            <person name="Blein T."/>
            <person name="Aime D."/>
            <person name="Laguerre M."/>
            <person name="Taylor J."/>
            <person name="Schubert V."/>
            <person name="Nelson M."/>
            <person name="Geu-Flores F."/>
            <person name="Crespi M."/>
            <person name="Gallardo-Guerrero K."/>
            <person name="Delaux P.-M."/>
            <person name="Salse J."/>
            <person name="Berges H."/>
            <person name="Guyot R."/>
            <person name="Gouzy J."/>
            <person name="Peret B."/>
        </authorList>
    </citation>
    <scope>NUCLEOTIDE SEQUENCE [LARGE SCALE GENOMIC DNA]</scope>
    <source>
        <strain evidence="4">cv. Amiga</strain>
    </source>
</reference>
<evidence type="ECO:0000313" key="3">
    <source>
        <dbReference type="EMBL" id="KAE9619832.1"/>
    </source>
</evidence>
<dbReference type="Proteomes" id="UP000447434">
    <property type="component" value="Chromosome 2"/>
</dbReference>
<gene>
    <name evidence="3" type="ORF">Lalb_Chr02g0157441</name>
</gene>
<comment type="caution">
    <text evidence="3">The sequence shown here is derived from an EMBL/GenBank/DDBJ whole genome shotgun (WGS) entry which is preliminary data.</text>
</comment>
<feature type="chain" id="PRO_5025657227" evidence="2">
    <location>
        <begin position="23"/>
        <end position="62"/>
    </location>
</feature>
<evidence type="ECO:0000313" key="4">
    <source>
        <dbReference type="Proteomes" id="UP000447434"/>
    </source>
</evidence>
<accession>A0A6A4R2L9</accession>
<organism evidence="3 4">
    <name type="scientific">Lupinus albus</name>
    <name type="common">White lupine</name>
    <name type="synonym">Lupinus termis</name>
    <dbReference type="NCBI Taxonomy" id="3870"/>
    <lineage>
        <taxon>Eukaryota</taxon>
        <taxon>Viridiplantae</taxon>
        <taxon>Streptophyta</taxon>
        <taxon>Embryophyta</taxon>
        <taxon>Tracheophyta</taxon>
        <taxon>Spermatophyta</taxon>
        <taxon>Magnoliopsida</taxon>
        <taxon>eudicotyledons</taxon>
        <taxon>Gunneridae</taxon>
        <taxon>Pentapetalae</taxon>
        <taxon>rosids</taxon>
        <taxon>fabids</taxon>
        <taxon>Fabales</taxon>
        <taxon>Fabaceae</taxon>
        <taxon>Papilionoideae</taxon>
        <taxon>50 kb inversion clade</taxon>
        <taxon>genistoids sensu lato</taxon>
        <taxon>core genistoids</taxon>
        <taxon>Genisteae</taxon>
        <taxon>Lupinus</taxon>
    </lineage>
</organism>
<feature type="signal peptide" evidence="2">
    <location>
        <begin position="1"/>
        <end position="22"/>
    </location>
</feature>
<keyword evidence="2" id="KW-0732">Signal</keyword>